<dbReference type="PANTHER" id="PTHR30344:SF4">
    <property type="entry name" value="CYCLASE, PUTATIVE (AFU_ORTHOLOGUE AFUA_6G11580)-RELATED"/>
    <property type="match status" value="1"/>
</dbReference>
<dbReference type="InterPro" id="IPR050282">
    <property type="entry name" value="Cycloisomerase_2"/>
</dbReference>
<comment type="similarity">
    <text evidence="1">Belongs to the cycloisomerase 2 family.</text>
</comment>
<reference evidence="2" key="1">
    <citation type="submission" date="2022-11" db="EMBL/GenBank/DDBJ databases">
        <authorList>
            <person name="Petersen C."/>
        </authorList>
    </citation>
    <scope>NUCLEOTIDE SEQUENCE</scope>
    <source>
        <strain evidence="2">IBT 19713</strain>
    </source>
</reference>
<organism evidence="2 3">
    <name type="scientific">Penicillium chermesinum</name>
    <dbReference type="NCBI Taxonomy" id="63820"/>
    <lineage>
        <taxon>Eukaryota</taxon>
        <taxon>Fungi</taxon>
        <taxon>Dikarya</taxon>
        <taxon>Ascomycota</taxon>
        <taxon>Pezizomycotina</taxon>
        <taxon>Eurotiomycetes</taxon>
        <taxon>Eurotiomycetidae</taxon>
        <taxon>Eurotiales</taxon>
        <taxon>Aspergillaceae</taxon>
        <taxon>Penicillium</taxon>
    </lineage>
</organism>
<reference evidence="2" key="2">
    <citation type="journal article" date="2023" name="IMA Fungus">
        <title>Comparative genomic study of the Penicillium genus elucidates a diverse pangenome and 15 lateral gene transfer events.</title>
        <authorList>
            <person name="Petersen C."/>
            <person name="Sorensen T."/>
            <person name="Nielsen M.R."/>
            <person name="Sondergaard T.E."/>
            <person name="Sorensen J.L."/>
            <person name="Fitzpatrick D.A."/>
            <person name="Frisvad J.C."/>
            <person name="Nielsen K.L."/>
        </authorList>
    </citation>
    <scope>NUCLEOTIDE SEQUENCE</scope>
    <source>
        <strain evidence="2">IBT 19713</strain>
    </source>
</reference>
<dbReference type="RefSeq" id="XP_058334661.1">
    <property type="nucleotide sequence ID" value="XM_058471520.1"/>
</dbReference>
<evidence type="ECO:0000313" key="3">
    <source>
        <dbReference type="Proteomes" id="UP001150941"/>
    </source>
</evidence>
<name>A0A9W9TXF0_9EURO</name>
<comment type="caution">
    <text evidence="2">The sequence shown here is derived from an EMBL/GenBank/DDBJ whole genome shotgun (WGS) entry which is preliminary data.</text>
</comment>
<protein>
    <submittedName>
        <fullName evidence="2">Uncharacterized protein</fullName>
    </submittedName>
</protein>
<proteinExistence type="inferred from homology"/>
<dbReference type="EMBL" id="JAPQKS010000002">
    <property type="protein sequence ID" value="KAJ5247240.1"/>
    <property type="molecule type" value="Genomic_DNA"/>
</dbReference>
<dbReference type="SUPFAM" id="SSF51004">
    <property type="entry name" value="C-terminal (heme d1) domain of cytochrome cd1-nitrite reductase"/>
    <property type="match status" value="1"/>
</dbReference>
<dbReference type="InterPro" id="IPR015943">
    <property type="entry name" value="WD40/YVTN_repeat-like_dom_sf"/>
</dbReference>
<dbReference type="InterPro" id="IPR019405">
    <property type="entry name" value="Lactonase_7-beta_prop"/>
</dbReference>
<evidence type="ECO:0000256" key="1">
    <source>
        <dbReference type="ARBA" id="ARBA00005564"/>
    </source>
</evidence>
<dbReference type="GO" id="GO:0017057">
    <property type="term" value="F:6-phosphogluconolactonase activity"/>
    <property type="evidence" value="ECO:0007669"/>
    <property type="project" value="TreeGrafter"/>
</dbReference>
<dbReference type="Proteomes" id="UP001150941">
    <property type="component" value="Unassembled WGS sequence"/>
</dbReference>
<dbReference type="Gene3D" id="2.130.10.10">
    <property type="entry name" value="YVTN repeat-like/Quinoprotein amine dehydrogenase"/>
    <property type="match status" value="1"/>
</dbReference>
<gene>
    <name evidence="2" type="ORF">N7468_002223</name>
</gene>
<accession>A0A9W9TXF0</accession>
<dbReference type="OrthoDB" id="1715191at2759"/>
<dbReference type="GeneID" id="83198823"/>
<evidence type="ECO:0000313" key="2">
    <source>
        <dbReference type="EMBL" id="KAJ5247240.1"/>
    </source>
</evidence>
<dbReference type="PANTHER" id="PTHR30344">
    <property type="entry name" value="6-PHOSPHOGLUCONOLACTONASE-RELATED"/>
    <property type="match status" value="1"/>
</dbReference>
<dbReference type="Pfam" id="PF10282">
    <property type="entry name" value="Lactonase"/>
    <property type="match status" value="1"/>
</dbReference>
<dbReference type="AlphaFoldDB" id="A0A9W9TXF0"/>
<sequence length="367" mass="40327">MQLHHLLTGSYTNTTLFLLAFDSVSRTLSLDSTVPGYGLHQFVTSNAAKDRIYATAMSEPPHLFSWSVDENFNFKHLDTVNITSSACYISDNGQYAFSAGGPTAHVHALEPDGGIGRLIEEIDLLPSEEIGRVDKTRNAVLYGAHAFDVNVNNKAFIPDLGINSIYMYDVAANGSARLVSINLSPTDGDGPRNSYSSKDGRLLYVITEHTQWLDVYEVGDTQLKHVQRGSAIPDNVRGKFTFRGNTVQPSRDGRYLFTSSRSWNSPGTNGYVAAFALNETGYLAEEEALTFYEAPVSLGSAGGLRVAPWTDETNCDPNGLTDYKYLSDTSEGWIFILGWTPSNTSLGLVASYRYTDNTTPYEATWLD</sequence>
<keyword evidence="3" id="KW-1185">Reference proteome</keyword>
<dbReference type="InterPro" id="IPR011048">
    <property type="entry name" value="Haem_d1_sf"/>
</dbReference>